<dbReference type="AlphaFoldDB" id="B6IIR7"/>
<dbReference type="CTD" id="68917031"/>
<accession>B6IIR7</accession>
<proteinExistence type="predicted"/>
<evidence type="ECO:0000313" key="1">
    <source>
        <dbReference type="EMBL" id="CAR99797.1"/>
    </source>
</evidence>
<dbReference type="InParanoid" id="B6IIR7"/>
<evidence type="ECO:0000313" key="2">
    <source>
        <dbReference type="Proteomes" id="UP000008549"/>
    </source>
</evidence>
<sequence length="19" mass="2299">MKEIYWSAAGEMTVREHEM</sequence>
<dbReference type="GeneID" id="68917031"/>
<protein>
    <submittedName>
        <fullName evidence="1">Protein CBG25545</fullName>
    </submittedName>
</protein>
<organism evidence="1 2">
    <name type="scientific">Caenorhabditis briggsae</name>
    <dbReference type="NCBI Taxonomy" id="6238"/>
    <lineage>
        <taxon>Eukaryota</taxon>
        <taxon>Metazoa</taxon>
        <taxon>Ecdysozoa</taxon>
        <taxon>Nematoda</taxon>
        <taxon>Chromadorea</taxon>
        <taxon>Rhabditida</taxon>
        <taxon>Rhabditina</taxon>
        <taxon>Rhabditomorpha</taxon>
        <taxon>Rhabditoidea</taxon>
        <taxon>Rhabditidae</taxon>
        <taxon>Peloderinae</taxon>
        <taxon>Caenorhabditis</taxon>
    </lineage>
</organism>
<name>B6IIR7_CAEBR</name>
<dbReference type="Proteomes" id="UP000008549">
    <property type="component" value="Unassembled WGS sequence"/>
</dbReference>
<dbReference type="KEGG" id="cbr:CBG_25545"/>
<reference evidence="1 2" key="2">
    <citation type="journal article" date="2011" name="PLoS Genet.">
        <title>Caenorhabditis briggsae recombinant inbred line genotypes reveal inter-strain incompatibility and the evolution of recombination.</title>
        <authorList>
            <person name="Ross J.A."/>
            <person name="Koboldt D.C."/>
            <person name="Staisch J.E."/>
            <person name="Chamberlin H.M."/>
            <person name="Gupta B.P."/>
            <person name="Miller R.D."/>
            <person name="Baird S.E."/>
            <person name="Haag E.S."/>
        </authorList>
    </citation>
    <scope>NUCLEOTIDE SEQUENCE [LARGE SCALE GENOMIC DNA]</scope>
    <source>
        <strain evidence="1 2">AF16</strain>
    </source>
</reference>
<gene>
    <name evidence="1" type="ORF">CBG25545</name>
    <name evidence="1" type="ORF">CBG_25545</name>
</gene>
<dbReference type="HOGENOM" id="CLU_3430044_0_0_1"/>
<reference evidence="1 2" key="1">
    <citation type="journal article" date="2003" name="PLoS Biol.">
        <title>The genome sequence of Caenorhabditis briggsae: a platform for comparative genomics.</title>
        <authorList>
            <person name="Stein L.D."/>
            <person name="Bao Z."/>
            <person name="Blasiar D."/>
            <person name="Blumenthal T."/>
            <person name="Brent M.R."/>
            <person name="Chen N."/>
            <person name="Chinwalla A."/>
            <person name="Clarke L."/>
            <person name="Clee C."/>
            <person name="Coghlan A."/>
            <person name="Coulson A."/>
            <person name="D'Eustachio P."/>
            <person name="Fitch D.H."/>
            <person name="Fulton L.A."/>
            <person name="Fulton R.E."/>
            <person name="Griffiths-Jones S."/>
            <person name="Harris T.W."/>
            <person name="Hillier L.W."/>
            <person name="Kamath R."/>
            <person name="Kuwabara P.E."/>
            <person name="Mardis E.R."/>
            <person name="Marra M.A."/>
            <person name="Miner T.L."/>
            <person name="Minx P."/>
            <person name="Mullikin J.C."/>
            <person name="Plumb R.W."/>
            <person name="Rogers J."/>
            <person name="Schein J.E."/>
            <person name="Sohrmann M."/>
            <person name="Spieth J."/>
            <person name="Stajich J.E."/>
            <person name="Wei C."/>
            <person name="Willey D."/>
            <person name="Wilson R.K."/>
            <person name="Durbin R."/>
            <person name="Waterston R.H."/>
        </authorList>
    </citation>
    <scope>NUCLEOTIDE SEQUENCE [LARGE SCALE GENOMIC DNA]</scope>
    <source>
        <strain evidence="1 2">AF16</strain>
    </source>
</reference>
<dbReference type="EMBL" id="HE600938">
    <property type="protein sequence ID" value="CAR99797.1"/>
    <property type="molecule type" value="Genomic_DNA"/>
</dbReference>
<keyword evidence="2" id="KW-1185">Reference proteome</keyword>
<dbReference type="RefSeq" id="XP_045099358.1">
    <property type="nucleotide sequence ID" value="XM_045242165.1"/>
</dbReference>